<evidence type="ECO:0000256" key="3">
    <source>
        <dbReference type="ARBA" id="ARBA00022692"/>
    </source>
</evidence>
<dbReference type="GO" id="GO:0005886">
    <property type="term" value="C:plasma membrane"/>
    <property type="evidence" value="ECO:0007669"/>
    <property type="project" value="UniProtKB-SubCell"/>
</dbReference>
<protein>
    <submittedName>
        <fullName evidence="7">Amino acid transporter</fullName>
    </submittedName>
</protein>
<evidence type="ECO:0000313" key="7">
    <source>
        <dbReference type="EMBL" id="KUP07956.1"/>
    </source>
</evidence>
<dbReference type="PATRIC" id="fig|1150625.3.peg.867"/>
<dbReference type="EMBL" id="LDYG01000019">
    <property type="protein sequence ID" value="KUP07956.1"/>
    <property type="molecule type" value="Genomic_DNA"/>
</dbReference>
<name>A0A147KB34_9BACI</name>
<dbReference type="AlphaFoldDB" id="A0A147KB34"/>
<feature type="transmembrane region" description="Helical" evidence="6">
    <location>
        <begin position="42"/>
        <end position="66"/>
    </location>
</feature>
<keyword evidence="5 6" id="KW-0472">Membrane</keyword>
<evidence type="ECO:0000256" key="2">
    <source>
        <dbReference type="ARBA" id="ARBA00022475"/>
    </source>
</evidence>
<organism evidence="7 8">
    <name type="scientific">Bacillus coahuilensis p1.1.43</name>
    <dbReference type="NCBI Taxonomy" id="1150625"/>
    <lineage>
        <taxon>Bacteria</taxon>
        <taxon>Bacillati</taxon>
        <taxon>Bacillota</taxon>
        <taxon>Bacilli</taxon>
        <taxon>Bacillales</taxon>
        <taxon>Bacillaceae</taxon>
        <taxon>Bacillus</taxon>
    </lineage>
</organism>
<feature type="transmembrane region" description="Helical" evidence="6">
    <location>
        <begin position="73"/>
        <end position="93"/>
    </location>
</feature>
<dbReference type="PANTHER" id="PTHR30086">
    <property type="entry name" value="ARGININE EXPORTER PROTEIN ARGO"/>
    <property type="match status" value="1"/>
</dbReference>
<feature type="transmembrane region" description="Helical" evidence="6">
    <location>
        <begin position="113"/>
        <end position="136"/>
    </location>
</feature>
<reference evidence="7 8" key="1">
    <citation type="journal article" date="2016" name="Front. Microbiol.">
        <title>Microevolution Analysis of Bacillus coahuilensis Unveils Differences in Phosphorus Acquisition Strategies and Their Regulation.</title>
        <authorList>
            <person name="Gomez-Lunar Z."/>
            <person name="Hernandez-Gonzalez I."/>
            <person name="Rodriguez-Torres M.D."/>
            <person name="Souza V."/>
            <person name="Olmedo-Alvarez G."/>
        </authorList>
    </citation>
    <scope>NUCLEOTIDE SEQUENCE [LARGE SCALE GENOMIC DNA]</scope>
    <source>
        <strain evidence="8">p1.1.43</strain>
    </source>
</reference>
<evidence type="ECO:0000313" key="8">
    <source>
        <dbReference type="Proteomes" id="UP000074108"/>
    </source>
</evidence>
<dbReference type="Pfam" id="PF01810">
    <property type="entry name" value="LysE"/>
    <property type="match status" value="1"/>
</dbReference>
<comment type="subcellular location">
    <subcellularLocation>
        <location evidence="1">Cell membrane</location>
        <topology evidence="1">Multi-pass membrane protein</topology>
    </subcellularLocation>
</comment>
<gene>
    <name evidence="7" type="ORF">Q75_04150</name>
</gene>
<dbReference type="RefSeq" id="WP_059350487.1">
    <property type="nucleotide sequence ID" value="NZ_LDYG01000019.1"/>
</dbReference>
<evidence type="ECO:0000256" key="4">
    <source>
        <dbReference type="ARBA" id="ARBA00022989"/>
    </source>
</evidence>
<evidence type="ECO:0000256" key="5">
    <source>
        <dbReference type="ARBA" id="ARBA00023136"/>
    </source>
</evidence>
<comment type="caution">
    <text evidence="7">The sequence shown here is derived from an EMBL/GenBank/DDBJ whole genome shotgun (WGS) entry which is preliminary data.</text>
</comment>
<dbReference type="GO" id="GO:0015171">
    <property type="term" value="F:amino acid transmembrane transporter activity"/>
    <property type="evidence" value="ECO:0007669"/>
    <property type="project" value="TreeGrafter"/>
</dbReference>
<dbReference type="OrthoDB" id="7874789at2"/>
<dbReference type="Proteomes" id="UP000074108">
    <property type="component" value="Unassembled WGS sequence"/>
</dbReference>
<keyword evidence="4 6" id="KW-1133">Transmembrane helix</keyword>
<sequence length="211" mass="23453">MEELLLCIKYIVLGVSLAAPVGPINIEMIRRGIHQGFYSSWFVGLGGMTADLVFLILIFLGIAPLLQIKLVQVLLYALGFVLLTYLGVSSIVTGLKNKAIGIDDREEIDNRSFLSGFMIAAFNPINIVFWFGIYGSSLHQISSGHSTLFIFACSLSILVGIFLWNLNLAFTIYFSKQMLKSSWLKWITIGAGILLIVYAVDFARRLFVAFI</sequence>
<keyword evidence="8" id="KW-1185">Reference proteome</keyword>
<accession>A0A147KB34</accession>
<dbReference type="PANTHER" id="PTHR30086:SF6">
    <property type="entry name" value="AMINO ACID EFFLUX PROTEIN YCGF-RELATED"/>
    <property type="match status" value="1"/>
</dbReference>
<dbReference type="STRING" id="1150625.Q75_04150"/>
<keyword evidence="2" id="KW-1003">Cell membrane</keyword>
<dbReference type="InterPro" id="IPR001123">
    <property type="entry name" value="LeuE-type"/>
</dbReference>
<feature type="transmembrane region" description="Helical" evidence="6">
    <location>
        <begin position="186"/>
        <end position="203"/>
    </location>
</feature>
<keyword evidence="3 6" id="KW-0812">Transmembrane</keyword>
<feature type="transmembrane region" description="Helical" evidence="6">
    <location>
        <begin position="148"/>
        <end position="174"/>
    </location>
</feature>
<proteinExistence type="predicted"/>
<evidence type="ECO:0000256" key="1">
    <source>
        <dbReference type="ARBA" id="ARBA00004651"/>
    </source>
</evidence>
<evidence type="ECO:0000256" key="6">
    <source>
        <dbReference type="SAM" id="Phobius"/>
    </source>
</evidence>